<accession>A0ACC1B9E3</accession>
<dbReference type="Proteomes" id="UP001164250">
    <property type="component" value="Chromosome 6"/>
</dbReference>
<organism evidence="1 2">
    <name type="scientific">Pistacia atlantica</name>
    <dbReference type="NCBI Taxonomy" id="434234"/>
    <lineage>
        <taxon>Eukaryota</taxon>
        <taxon>Viridiplantae</taxon>
        <taxon>Streptophyta</taxon>
        <taxon>Embryophyta</taxon>
        <taxon>Tracheophyta</taxon>
        <taxon>Spermatophyta</taxon>
        <taxon>Magnoliopsida</taxon>
        <taxon>eudicotyledons</taxon>
        <taxon>Gunneridae</taxon>
        <taxon>Pentapetalae</taxon>
        <taxon>rosids</taxon>
        <taxon>malvids</taxon>
        <taxon>Sapindales</taxon>
        <taxon>Anacardiaceae</taxon>
        <taxon>Pistacia</taxon>
    </lineage>
</organism>
<evidence type="ECO:0000313" key="1">
    <source>
        <dbReference type="EMBL" id="KAJ0095595.1"/>
    </source>
</evidence>
<name>A0ACC1B9E3_9ROSI</name>
<reference evidence="2" key="1">
    <citation type="journal article" date="2023" name="G3 (Bethesda)">
        <title>Genome assembly and association tests identify interacting loci associated with vigor, precocity, and sex in interspecific pistachio rootstocks.</title>
        <authorList>
            <person name="Palmer W."/>
            <person name="Jacygrad E."/>
            <person name="Sagayaradj S."/>
            <person name="Cavanaugh K."/>
            <person name="Han R."/>
            <person name="Bertier L."/>
            <person name="Beede B."/>
            <person name="Kafkas S."/>
            <person name="Golino D."/>
            <person name="Preece J."/>
            <person name="Michelmore R."/>
        </authorList>
    </citation>
    <scope>NUCLEOTIDE SEQUENCE [LARGE SCALE GENOMIC DNA]</scope>
</reference>
<sequence length="162" mass="17727">MDDGSDSTQDVAFVNSEFTTTTEVKDEESDKAILQNILEFPCASSIVDFKIPILDVKFVSQDISHTRSLLEAFLADIPDSNDEAHATEKDNGSQVGEQCNLISVDDYELTIPTSTNRFSVDVDYCSLGEIPLTVEDEGLREYYTSNKGECGPGTKAVEIGIT</sequence>
<proteinExistence type="predicted"/>
<comment type="caution">
    <text evidence="1">The sequence shown here is derived from an EMBL/GenBank/DDBJ whole genome shotgun (WGS) entry which is preliminary data.</text>
</comment>
<evidence type="ECO:0000313" key="2">
    <source>
        <dbReference type="Proteomes" id="UP001164250"/>
    </source>
</evidence>
<keyword evidence="2" id="KW-1185">Reference proteome</keyword>
<dbReference type="EMBL" id="CM047902">
    <property type="protein sequence ID" value="KAJ0095595.1"/>
    <property type="molecule type" value="Genomic_DNA"/>
</dbReference>
<protein>
    <submittedName>
        <fullName evidence="1">Uncharacterized protein</fullName>
    </submittedName>
</protein>
<gene>
    <name evidence="1" type="ORF">Patl1_17182</name>
</gene>